<dbReference type="Pfam" id="PF04820">
    <property type="entry name" value="Trp_halogenase"/>
    <property type="match status" value="1"/>
</dbReference>
<dbReference type="PANTHER" id="PTHR43747:SF4">
    <property type="entry name" value="FLAVIN-DEPENDENT TRYPTOPHAN HALOGENASE"/>
    <property type="match status" value="1"/>
</dbReference>
<reference evidence="1 2" key="1">
    <citation type="submission" date="2017-11" db="EMBL/GenBank/DDBJ databases">
        <title>Sphingomonas oleivorans sp. nov., isolated from oil-contaminated soil.</title>
        <authorList>
            <person name="Wang L."/>
            <person name="Chen L."/>
        </authorList>
    </citation>
    <scope>NUCLEOTIDE SEQUENCE [LARGE SCALE GENOMIC DNA]</scope>
    <source>
        <strain evidence="1 2">K101</strain>
    </source>
</reference>
<name>A0A2T4I482_9SPHN</name>
<evidence type="ECO:0000313" key="1">
    <source>
        <dbReference type="EMBL" id="PTD24175.1"/>
    </source>
</evidence>
<comment type="caution">
    <text evidence="1">The sequence shown here is derived from an EMBL/GenBank/DDBJ whole genome shotgun (WGS) entry which is preliminary data.</text>
</comment>
<dbReference type="InterPro" id="IPR006905">
    <property type="entry name" value="Flavin_halogenase"/>
</dbReference>
<dbReference type="RefSeq" id="WP_107394583.1">
    <property type="nucleotide sequence ID" value="NZ_PHHF01000035.1"/>
</dbReference>
<dbReference type="InterPro" id="IPR036188">
    <property type="entry name" value="FAD/NAD-bd_sf"/>
</dbReference>
<dbReference type="EMBL" id="PHHF01000035">
    <property type="protein sequence ID" value="PTD24175.1"/>
    <property type="molecule type" value="Genomic_DNA"/>
</dbReference>
<dbReference type="Gene3D" id="3.50.50.60">
    <property type="entry name" value="FAD/NAD(P)-binding domain"/>
    <property type="match status" value="1"/>
</dbReference>
<dbReference type="InterPro" id="IPR050816">
    <property type="entry name" value="Flavin-dep_Halogenase_NPB"/>
</dbReference>
<dbReference type="AlphaFoldDB" id="A0A2T4I482"/>
<evidence type="ECO:0000313" key="2">
    <source>
        <dbReference type="Proteomes" id="UP000241206"/>
    </source>
</evidence>
<dbReference type="SUPFAM" id="SSF51905">
    <property type="entry name" value="FAD/NAD(P)-binding domain"/>
    <property type="match status" value="1"/>
</dbReference>
<dbReference type="Proteomes" id="UP000241206">
    <property type="component" value="Unassembled WGS sequence"/>
</dbReference>
<sequence length="500" mass="53821">MSAHPIETVVIVGSDTTLWLAAAVLRNALRPAGLAVEAVELPATLRPADVHATLPPLEALHAQLRIDEKALLRSTGGAFSLGQNFTDTSGAAPAFLHAYGSCGAPIEDREFFAYWLKARRHGLAVPLDDFSLTASAARHGRLMIPDDETDRYGRADYGYHLPALAYARSLKMLAIRDGVRAHETSALGIALDPDRGTIKAVELEGGRRIEGQLFIDATADARLIGRALGVRVESWRDHFPVDRVLAATGPRFASIPIYAEVRVSEGGWTALHPTQAATHVVHAYASASASDEEAAVAAARAAGMPIADIAIRSPEPGRRESAWAGNCVAIGAAACTFDPVHGVDLHAAQLGLVHLLSFFPAGTDHAAERAEYNRIMRSSLCRLRDFQSAHYALNRYGDAPFWTAAREAALPAELAQDIATFRARGLVAPREDESFSPDSWRALFVGHGTVPESYIPAVDTVAADAVKEHFRRMLGFVRDQVMRQPTHDQYLDGIGGASRG</sequence>
<proteinExistence type="predicted"/>
<protein>
    <submittedName>
        <fullName evidence="1">Tryptophan halogenase</fullName>
    </submittedName>
</protein>
<accession>A0A2T4I482</accession>
<keyword evidence="2" id="KW-1185">Reference proteome</keyword>
<dbReference type="PANTHER" id="PTHR43747">
    <property type="entry name" value="FAD-BINDING PROTEIN"/>
    <property type="match status" value="1"/>
</dbReference>
<organism evidence="1 2">
    <name type="scientific">Edaphosphingomonas fennica</name>
    <dbReference type="NCBI Taxonomy" id="114404"/>
    <lineage>
        <taxon>Bacteria</taxon>
        <taxon>Pseudomonadati</taxon>
        <taxon>Pseudomonadota</taxon>
        <taxon>Alphaproteobacteria</taxon>
        <taxon>Sphingomonadales</taxon>
        <taxon>Rhizorhabdaceae</taxon>
        <taxon>Edaphosphingomonas</taxon>
    </lineage>
</organism>
<dbReference type="GO" id="GO:0004497">
    <property type="term" value="F:monooxygenase activity"/>
    <property type="evidence" value="ECO:0007669"/>
    <property type="project" value="InterPro"/>
</dbReference>
<gene>
    <name evidence="1" type="ORF">CV103_08020</name>
</gene>